<sequence>MRSHQQVRLGRRGLLPVLRLQLVRRHKLQLQVLRWTQMCRIEMPL</sequence>
<dbReference type="Proteomes" id="UP000095280">
    <property type="component" value="Unplaced"/>
</dbReference>
<proteinExistence type="predicted"/>
<reference evidence="2" key="1">
    <citation type="submission" date="2016-11" db="UniProtKB">
        <authorList>
            <consortium name="WormBaseParasite"/>
        </authorList>
    </citation>
    <scope>IDENTIFICATION</scope>
</reference>
<dbReference type="AlphaFoldDB" id="A0A1I8JDU1"/>
<accession>A0A1I8JDU1</accession>
<name>A0A1I8JDU1_9PLAT</name>
<dbReference type="WBParaSite" id="maker-uti_cns_0047233-snap-gene-0.7-mRNA-1">
    <property type="protein sequence ID" value="maker-uti_cns_0047233-snap-gene-0.7-mRNA-1"/>
    <property type="gene ID" value="maker-uti_cns_0047233-snap-gene-0.7"/>
</dbReference>
<protein>
    <submittedName>
        <fullName evidence="2">Uncharacterized protein</fullName>
    </submittedName>
</protein>
<evidence type="ECO:0000313" key="2">
    <source>
        <dbReference type="WBParaSite" id="maker-uti_cns_0047233-snap-gene-0.7-mRNA-1"/>
    </source>
</evidence>
<keyword evidence="1" id="KW-1185">Reference proteome</keyword>
<evidence type="ECO:0000313" key="1">
    <source>
        <dbReference type="Proteomes" id="UP000095280"/>
    </source>
</evidence>
<organism evidence="1 2">
    <name type="scientific">Macrostomum lignano</name>
    <dbReference type="NCBI Taxonomy" id="282301"/>
    <lineage>
        <taxon>Eukaryota</taxon>
        <taxon>Metazoa</taxon>
        <taxon>Spiralia</taxon>
        <taxon>Lophotrochozoa</taxon>
        <taxon>Platyhelminthes</taxon>
        <taxon>Rhabditophora</taxon>
        <taxon>Macrostomorpha</taxon>
        <taxon>Macrostomida</taxon>
        <taxon>Macrostomidae</taxon>
        <taxon>Macrostomum</taxon>
    </lineage>
</organism>